<dbReference type="SUPFAM" id="SSF55257">
    <property type="entry name" value="RBP11-like subunits of RNA polymerase"/>
    <property type="match status" value="1"/>
</dbReference>
<evidence type="ECO:0000256" key="6">
    <source>
        <dbReference type="ARBA" id="ARBA00025751"/>
    </source>
</evidence>
<evidence type="ECO:0000256" key="2">
    <source>
        <dbReference type="ARBA" id="ARBA00022079"/>
    </source>
</evidence>
<evidence type="ECO:0000256" key="7">
    <source>
        <dbReference type="ARBA" id="ARBA00031757"/>
    </source>
</evidence>
<accession>A0A4Y7NLC5</accession>
<protein>
    <recommendedName>
        <fullName evidence="2">DNA-directed RNA polymerases I and III subunit RPAC2</fullName>
    </recommendedName>
    <alternativeName>
        <fullName evidence="7">DNA-directed RNA polymerase I subunit D</fullName>
    </alternativeName>
</protein>
<dbReference type="PANTHER" id="PTHR13946:SF28">
    <property type="entry name" value="DNA-DIRECTED RNA POLYMERASES I AND III SUBUNIT RPAC2"/>
    <property type="match status" value="1"/>
</dbReference>
<evidence type="ECO:0000313" key="9">
    <source>
        <dbReference type="EMBL" id="SVE93406.1"/>
    </source>
</evidence>
<dbReference type="GO" id="GO:0005736">
    <property type="term" value="C:RNA polymerase I complex"/>
    <property type="evidence" value="ECO:0007669"/>
    <property type="project" value="TreeGrafter"/>
</dbReference>
<keyword evidence="3" id="KW-0240">DNA-directed RNA polymerase</keyword>
<dbReference type="GO" id="GO:0006362">
    <property type="term" value="P:transcription elongation by RNA polymerase I"/>
    <property type="evidence" value="ECO:0007669"/>
    <property type="project" value="TreeGrafter"/>
</dbReference>
<reference evidence="9" key="1">
    <citation type="submission" date="2018-08" db="EMBL/GenBank/DDBJ databases">
        <authorList>
            <person name="Cornetti L."/>
        </authorList>
    </citation>
    <scope>NUCLEOTIDE SEQUENCE</scope>
    <source>
        <strain evidence="9">DE-FRO-2-1</strain>
    </source>
</reference>
<dbReference type="PROSITE" id="PS01154">
    <property type="entry name" value="RNA_POL_L_13KD"/>
    <property type="match status" value="1"/>
</dbReference>
<evidence type="ECO:0000256" key="3">
    <source>
        <dbReference type="ARBA" id="ARBA00022478"/>
    </source>
</evidence>
<dbReference type="InterPro" id="IPR009025">
    <property type="entry name" value="RBP11-like_dimer"/>
</dbReference>
<organism evidence="9">
    <name type="scientific">Moina brachiata</name>
    <dbReference type="NCBI Taxonomy" id="675436"/>
    <lineage>
        <taxon>Eukaryota</taxon>
        <taxon>Metazoa</taxon>
        <taxon>Ecdysozoa</taxon>
        <taxon>Arthropoda</taxon>
        <taxon>Crustacea</taxon>
        <taxon>Branchiopoda</taxon>
        <taxon>Diplostraca</taxon>
        <taxon>Cladocera</taxon>
        <taxon>Anomopoda</taxon>
        <taxon>Moinidae</taxon>
        <taxon>Moina</taxon>
    </lineage>
</organism>
<dbReference type="FunFam" id="3.30.1360.10:FF:000006">
    <property type="entry name" value="DNA-directed RNA polymerases I and III subunit RPAC2"/>
    <property type="match status" value="1"/>
</dbReference>
<dbReference type="Gene3D" id="3.30.1360.10">
    <property type="entry name" value="RNA polymerase, RBP11-like subunit"/>
    <property type="match status" value="1"/>
</dbReference>
<dbReference type="PANTHER" id="PTHR13946">
    <property type="entry name" value="DNA-DIRECTED RNA POLYMERASE I,II,III"/>
    <property type="match status" value="1"/>
</dbReference>
<keyword evidence="4" id="KW-0804">Transcription</keyword>
<dbReference type="GO" id="GO:0046983">
    <property type="term" value="F:protein dimerization activity"/>
    <property type="evidence" value="ECO:0007669"/>
    <property type="project" value="InterPro"/>
</dbReference>
<dbReference type="GO" id="GO:0005666">
    <property type="term" value="C:RNA polymerase III complex"/>
    <property type="evidence" value="ECO:0007669"/>
    <property type="project" value="TreeGrafter"/>
</dbReference>
<evidence type="ECO:0000256" key="4">
    <source>
        <dbReference type="ARBA" id="ARBA00023163"/>
    </source>
</evidence>
<evidence type="ECO:0000259" key="8">
    <source>
        <dbReference type="Pfam" id="PF13656"/>
    </source>
</evidence>
<dbReference type="CDD" id="cd07029">
    <property type="entry name" value="RNAP_I_III_AC19"/>
    <property type="match status" value="1"/>
</dbReference>
<sequence>MSAYDSRRLTIAREEEENDHLKTFILKGEGHTLGNALRTLILKNPDVVFCGYTIPHPSENKLHLRIETRTMSAAEALREGLRQLQDVCDHILTTFETAVADYKSAKMET</sequence>
<dbReference type="HAMAP" id="MF_00261">
    <property type="entry name" value="RNApol_arch_Rpo11"/>
    <property type="match status" value="1"/>
</dbReference>
<feature type="domain" description="DNA-directed RNA polymerase RBP11-like dimerisation" evidence="8">
    <location>
        <begin position="23"/>
        <end position="92"/>
    </location>
</feature>
<dbReference type="InterPro" id="IPR033898">
    <property type="entry name" value="RNAP_AC19"/>
</dbReference>
<name>A0A4Y7NLC5_9CRUS</name>
<dbReference type="InterPro" id="IPR022905">
    <property type="entry name" value="Rpo11-like"/>
</dbReference>
<dbReference type="GO" id="GO:0003899">
    <property type="term" value="F:DNA-directed RNA polymerase activity"/>
    <property type="evidence" value="ECO:0007669"/>
    <property type="project" value="InterPro"/>
</dbReference>
<dbReference type="EMBL" id="LR023787">
    <property type="protein sequence ID" value="SVE93406.1"/>
    <property type="molecule type" value="mRNA"/>
</dbReference>
<dbReference type="GO" id="GO:0003677">
    <property type="term" value="F:DNA binding"/>
    <property type="evidence" value="ECO:0007669"/>
    <property type="project" value="InterPro"/>
</dbReference>
<dbReference type="InterPro" id="IPR008193">
    <property type="entry name" value="RNA_pol_Rpb11_13-16kDa_CS"/>
</dbReference>
<evidence type="ECO:0000256" key="1">
    <source>
        <dbReference type="ARBA" id="ARBA00004123"/>
    </source>
</evidence>
<evidence type="ECO:0000256" key="5">
    <source>
        <dbReference type="ARBA" id="ARBA00023242"/>
    </source>
</evidence>
<dbReference type="InterPro" id="IPR036603">
    <property type="entry name" value="RBP11-like"/>
</dbReference>
<dbReference type="AlphaFoldDB" id="A0A4Y7NLC5"/>
<keyword evidence="5" id="KW-0539">Nucleus</keyword>
<dbReference type="Pfam" id="PF13656">
    <property type="entry name" value="RNA_pol_L_2"/>
    <property type="match status" value="1"/>
</dbReference>
<dbReference type="GO" id="GO:0006383">
    <property type="term" value="P:transcription by RNA polymerase III"/>
    <property type="evidence" value="ECO:0007669"/>
    <property type="project" value="TreeGrafter"/>
</dbReference>
<proteinExistence type="evidence at transcript level"/>
<comment type="subcellular location">
    <subcellularLocation>
        <location evidence="1">Nucleus</location>
    </subcellularLocation>
</comment>
<gene>
    <name evidence="9" type="primary">EOG090X0LBP</name>
</gene>
<comment type="similarity">
    <text evidence="6">Belongs to the archaeal Rpo11/eukaryotic RPB11/RPC19 RNA polymerase subunit family.</text>
</comment>